<protein>
    <submittedName>
        <fullName evidence="1">Uncharacterized protein</fullName>
    </submittedName>
</protein>
<gene>
    <name evidence="1" type="ORF">A2290_07315</name>
</gene>
<comment type="caution">
    <text evidence="1">The sequence shown here is derived from an EMBL/GenBank/DDBJ whole genome shotgun (WGS) entry which is preliminary data.</text>
</comment>
<evidence type="ECO:0000313" key="1">
    <source>
        <dbReference type="EMBL" id="OGC14890.1"/>
    </source>
</evidence>
<name>A0A1F4S390_UNCSA</name>
<dbReference type="EMBL" id="MEUA01000028">
    <property type="protein sequence ID" value="OGC14890.1"/>
    <property type="molecule type" value="Genomic_DNA"/>
</dbReference>
<evidence type="ECO:0000313" key="2">
    <source>
        <dbReference type="Proteomes" id="UP000177905"/>
    </source>
</evidence>
<sequence>MPDIDNVGNSFSFKMPIGPHNYNNGNTEFIPPDLKEVGEEYLGQVCGEKNPTPKQSERAAHIILGQYSYLPPVWIDGELRYYDELAREVCDALYEEEAFSMVSVEVDQRGVVEVNLTALVSTDERKILEKIYLGEGVRLIDSDGDSYAVPPEQLRQTLLENTKINLIGGEPGIGVEKYLNDKGELCLKISAPAADVPLNGQRSYQFSLEIKPEKETVSREQTSVRQITDTTGNTISVPVFTEKVEVISLFEGRLSFMGEVKVNYKPYARKAVRESAAPSLGRSLQIERN</sequence>
<reference evidence="1 2" key="1">
    <citation type="journal article" date="2016" name="Nat. Commun.">
        <title>Thousands of microbial genomes shed light on interconnected biogeochemical processes in an aquifer system.</title>
        <authorList>
            <person name="Anantharaman K."/>
            <person name="Brown C.T."/>
            <person name="Hug L.A."/>
            <person name="Sharon I."/>
            <person name="Castelle C.J."/>
            <person name="Probst A.J."/>
            <person name="Thomas B.C."/>
            <person name="Singh A."/>
            <person name="Wilkins M.J."/>
            <person name="Karaoz U."/>
            <person name="Brodie E.L."/>
            <person name="Williams K.H."/>
            <person name="Hubbard S.S."/>
            <person name="Banfield J.F."/>
        </authorList>
    </citation>
    <scope>NUCLEOTIDE SEQUENCE [LARGE SCALE GENOMIC DNA]</scope>
</reference>
<dbReference type="AlphaFoldDB" id="A0A1F4S390"/>
<organism evidence="1 2">
    <name type="scientific">candidate division WOR-1 bacterium RIFOXYB2_FULL_36_35</name>
    <dbReference type="NCBI Taxonomy" id="1802578"/>
    <lineage>
        <taxon>Bacteria</taxon>
        <taxon>Bacillati</taxon>
        <taxon>Saganbacteria</taxon>
    </lineage>
</organism>
<dbReference type="Proteomes" id="UP000177905">
    <property type="component" value="Unassembled WGS sequence"/>
</dbReference>
<proteinExistence type="predicted"/>
<accession>A0A1F4S390</accession>